<keyword evidence="3" id="KW-1185">Reference proteome</keyword>
<organism evidence="2 3">
    <name type="scientific">Exaiptasia diaphana</name>
    <name type="common">Tropical sea anemone</name>
    <name type="synonym">Aiptasia pulchella</name>
    <dbReference type="NCBI Taxonomy" id="2652724"/>
    <lineage>
        <taxon>Eukaryota</taxon>
        <taxon>Metazoa</taxon>
        <taxon>Cnidaria</taxon>
        <taxon>Anthozoa</taxon>
        <taxon>Hexacorallia</taxon>
        <taxon>Actiniaria</taxon>
        <taxon>Aiptasiidae</taxon>
        <taxon>Exaiptasia</taxon>
    </lineage>
</organism>
<sequence>MDGDARDGKGLAVDVCQKMPEENSDLPSVDEPSNQNENGQPIDTSSQEQPATKETEPAKETKNTDRKPEATFYTFDRSGSMSSMGDAPSEALFQEIREKLAEAIHGDYVYIQAFDDRIDPPLHDGPVSQIKLTLENIKKGLKPRDRTALNDSFAALLKKAMTFHEANPGHEVAAVVYTDGAENSSKEYGGPEGLKKVSALVHKARDMGIEVIFMAANIDAFATGDSYGVPQRACLQAGQRNFVGLKYAKDGIRQKNICRSKGFGFTEQQIRSSSEEVPRFQKQ</sequence>
<dbReference type="Gene3D" id="3.40.50.410">
    <property type="entry name" value="von Willebrand factor, type A domain"/>
    <property type="match status" value="1"/>
</dbReference>
<evidence type="ECO:0008006" key="4">
    <source>
        <dbReference type="Google" id="ProtNLM"/>
    </source>
</evidence>
<dbReference type="RefSeq" id="XP_020911625.1">
    <property type="nucleotide sequence ID" value="XM_021055966.2"/>
</dbReference>
<dbReference type="SUPFAM" id="SSF53300">
    <property type="entry name" value="vWA-like"/>
    <property type="match status" value="1"/>
</dbReference>
<dbReference type="EnsemblMetazoa" id="XM_021055966.2">
    <property type="protein sequence ID" value="XP_020911625.1"/>
    <property type="gene ID" value="LOC110249393"/>
</dbReference>
<dbReference type="GeneID" id="110249393"/>
<evidence type="ECO:0000313" key="3">
    <source>
        <dbReference type="Proteomes" id="UP000887567"/>
    </source>
</evidence>
<name>A0A913XY55_EXADI</name>
<evidence type="ECO:0000256" key="1">
    <source>
        <dbReference type="SAM" id="MobiDB-lite"/>
    </source>
</evidence>
<proteinExistence type="predicted"/>
<feature type="region of interest" description="Disordered" evidence="1">
    <location>
        <begin position="1"/>
        <end position="86"/>
    </location>
</feature>
<reference evidence="2" key="1">
    <citation type="submission" date="2022-11" db="UniProtKB">
        <authorList>
            <consortium name="EnsemblMetazoa"/>
        </authorList>
    </citation>
    <scope>IDENTIFICATION</scope>
</reference>
<dbReference type="InterPro" id="IPR036465">
    <property type="entry name" value="vWFA_dom_sf"/>
</dbReference>
<feature type="compositionally biased region" description="Polar residues" evidence="1">
    <location>
        <begin position="31"/>
        <end position="50"/>
    </location>
</feature>
<dbReference type="OrthoDB" id="6495157at2759"/>
<evidence type="ECO:0000313" key="2">
    <source>
        <dbReference type="EnsemblMetazoa" id="XP_020911625.1"/>
    </source>
</evidence>
<dbReference type="AlphaFoldDB" id="A0A913XY55"/>
<feature type="compositionally biased region" description="Basic and acidic residues" evidence="1">
    <location>
        <begin position="51"/>
        <end position="69"/>
    </location>
</feature>
<accession>A0A913XY55</accession>
<dbReference type="Proteomes" id="UP000887567">
    <property type="component" value="Unplaced"/>
</dbReference>
<dbReference type="KEGG" id="epa:110249393"/>
<protein>
    <recommendedName>
        <fullName evidence="4">VWFA domain-containing protein</fullName>
    </recommendedName>
</protein>